<reference evidence="1" key="1">
    <citation type="submission" date="2020-08" db="EMBL/GenBank/DDBJ databases">
        <title>Multicomponent nature underlies the extraordinary mechanical properties of spider dragline silk.</title>
        <authorList>
            <person name="Kono N."/>
            <person name="Nakamura H."/>
            <person name="Mori M."/>
            <person name="Yoshida Y."/>
            <person name="Ohtoshi R."/>
            <person name="Malay A.D."/>
            <person name="Moran D.A.P."/>
            <person name="Tomita M."/>
            <person name="Numata K."/>
            <person name="Arakawa K."/>
        </authorList>
    </citation>
    <scope>NUCLEOTIDE SEQUENCE</scope>
</reference>
<name>A0A8X6IQT2_9ARAC</name>
<dbReference type="AlphaFoldDB" id="A0A8X6IQT2"/>
<dbReference type="EMBL" id="BMAV01026825">
    <property type="protein sequence ID" value="GFS53625.1"/>
    <property type="molecule type" value="Genomic_DNA"/>
</dbReference>
<sequence>MSIFGRGIDDSRHSGMRIVSLAEHSPLVPNDVNLSPVFPRHRPERLNNAKKKPYGFTGKHTQLIWFVVLLEGRMWARFEPVSQRGPPLGHTGSRTEKRSTKVEAVAVPYHFHSFISLLEGETLDSRQISGGMGCVVTRTDACRFVTLPETFRTNRLYISHVGVHEVYCSAFMFMDVRSTEDVRGSQCVAMSRHKMFKIQQERQKCQWKQWMQRYPITSGDNAKIY</sequence>
<evidence type="ECO:0000313" key="1">
    <source>
        <dbReference type="EMBL" id="GFS53625.1"/>
    </source>
</evidence>
<proteinExistence type="predicted"/>
<keyword evidence="2" id="KW-1185">Reference proteome</keyword>
<evidence type="ECO:0000313" key="2">
    <source>
        <dbReference type="Proteomes" id="UP000886998"/>
    </source>
</evidence>
<organism evidence="1 2">
    <name type="scientific">Trichonephila inaurata madagascariensis</name>
    <dbReference type="NCBI Taxonomy" id="2747483"/>
    <lineage>
        <taxon>Eukaryota</taxon>
        <taxon>Metazoa</taxon>
        <taxon>Ecdysozoa</taxon>
        <taxon>Arthropoda</taxon>
        <taxon>Chelicerata</taxon>
        <taxon>Arachnida</taxon>
        <taxon>Araneae</taxon>
        <taxon>Araneomorphae</taxon>
        <taxon>Entelegynae</taxon>
        <taxon>Araneoidea</taxon>
        <taxon>Nephilidae</taxon>
        <taxon>Trichonephila</taxon>
        <taxon>Trichonephila inaurata</taxon>
    </lineage>
</organism>
<protein>
    <submittedName>
        <fullName evidence="1">Uncharacterized protein</fullName>
    </submittedName>
</protein>
<comment type="caution">
    <text evidence="1">The sequence shown here is derived from an EMBL/GenBank/DDBJ whole genome shotgun (WGS) entry which is preliminary data.</text>
</comment>
<gene>
    <name evidence="1" type="ORF">TNIN_494291</name>
</gene>
<accession>A0A8X6IQT2</accession>
<dbReference type="Proteomes" id="UP000886998">
    <property type="component" value="Unassembled WGS sequence"/>
</dbReference>